<protein>
    <recommendedName>
        <fullName evidence="1">Glycosyltransferase 2-like domain-containing protein</fullName>
    </recommendedName>
</protein>
<sequence>MGLFSIIIATRNRPRLFAEALASVLVQKGDSNEIIVVNDGSDDAHLGEYQDALNATRDQLSSIPCRSGRTATAKVMH</sequence>
<dbReference type="Gene3D" id="3.90.550.10">
    <property type="entry name" value="Spore Coat Polysaccharide Biosynthesis Protein SpsA, Chain A"/>
    <property type="match status" value="1"/>
</dbReference>
<keyword evidence="3" id="KW-1185">Reference proteome</keyword>
<name>A0A1D8IPZ2_9GAMM</name>
<accession>A0A1D8IPZ2</accession>
<organism evidence="2 3">
    <name type="scientific">Acidihalobacter yilgarnensis</name>
    <dbReference type="NCBI Taxonomy" id="2819280"/>
    <lineage>
        <taxon>Bacteria</taxon>
        <taxon>Pseudomonadati</taxon>
        <taxon>Pseudomonadota</taxon>
        <taxon>Gammaproteobacteria</taxon>
        <taxon>Chromatiales</taxon>
        <taxon>Ectothiorhodospiraceae</taxon>
        <taxon>Acidihalobacter</taxon>
    </lineage>
</organism>
<evidence type="ECO:0000259" key="1">
    <source>
        <dbReference type="Pfam" id="PF00535"/>
    </source>
</evidence>
<dbReference type="KEGG" id="aprs:BI364_11630"/>
<reference evidence="3" key="1">
    <citation type="submission" date="2016-09" db="EMBL/GenBank/DDBJ databases">
        <title>Acidihalobacter prosperus F5.</title>
        <authorList>
            <person name="Khaleque H.N."/>
            <person name="Ramsay J.P."/>
            <person name="Kaksonen A.H."/>
            <person name="Boxall N.J."/>
            <person name="Watkin E.L.J."/>
        </authorList>
    </citation>
    <scope>NUCLEOTIDE SEQUENCE [LARGE SCALE GENOMIC DNA]</scope>
    <source>
        <strain evidence="3">F5</strain>
    </source>
</reference>
<dbReference type="InterPro" id="IPR001173">
    <property type="entry name" value="Glyco_trans_2-like"/>
</dbReference>
<dbReference type="InterPro" id="IPR029044">
    <property type="entry name" value="Nucleotide-diphossugar_trans"/>
</dbReference>
<gene>
    <name evidence="2" type="ORF">BI364_11630</name>
</gene>
<dbReference type="SUPFAM" id="SSF53448">
    <property type="entry name" value="Nucleotide-diphospho-sugar transferases"/>
    <property type="match status" value="1"/>
</dbReference>
<dbReference type="Proteomes" id="UP000095401">
    <property type="component" value="Chromosome"/>
</dbReference>
<feature type="domain" description="Glycosyltransferase 2-like" evidence="1">
    <location>
        <begin position="5"/>
        <end position="45"/>
    </location>
</feature>
<proteinExistence type="predicted"/>
<evidence type="ECO:0000313" key="3">
    <source>
        <dbReference type="Proteomes" id="UP000095401"/>
    </source>
</evidence>
<dbReference type="AlphaFoldDB" id="A0A1D8IPZ2"/>
<evidence type="ECO:0000313" key="2">
    <source>
        <dbReference type="EMBL" id="AOU98517.1"/>
    </source>
</evidence>
<dbReference type="Pfam" id="PF00535">
    <property type="entry name" value="Glycos_transf_2"/>
    <property type="match status" value="1"/>
</dbReference>
<dbReference type="CDD" id="cd00761">
    <property type="entry name" value="Glyco_tranf_GTA_type"/>
    <property type="match status" value="1"/>
</dbReference>
<dbReference type="EMBL" id="CP017415">
    <property type="protein sequence ID" value="AOU98517.1"/>
    <property type="molecule type" value="Genomic_DNA"/>
</dbReference>
<dbReference type="RefSeq" id="WP_070078877.1">
    <property type="nucleotide sequence ID" value="NZ_CP017415.1"/>
</dbReference>